<evidence type="ECO:0000313" key="2">
    <source>
        <dbReference type="Proteomes" id="UP001374535"/>
    </source>
</evidence>
<accession>A0AAQ3MWS2</accession>
<protein>
    <submittedName>
        <fullName evidence="1">Uncharacterized protein</fullName>
    </submittedName>
</protein>
<gene>
    <name evidence="1" type="ORF">V8G54_030988</name>
</gene>
<reference evidence="1 2" key="1">
    <citation type="journal article" date="2023" name="Life. Sci Alliance">
        <title>Evolutionary insights into 3D genome organization and epigenetic landscape of Vigna mungo.</title>
        <authorList>
            <person name="Junaid A."/>
            <person name="Singh B."/>
            <person name="Bhatia S."/>
        </authorList>
    </citation>
    <scope>NUCLEOTIDE SEQUENCE [LARGE SCALE GENOMIC DNA]</scope>
    <source>
        <strain evidence="1">Urdbean</strain>
    </source>
</reference>
<sequence>MIKGLILHWMFFINKLFRHFQNSFVEGKQTKRVPCFIPIHHNLMIRGLYSVIAPSHESIASHDNKGICRREIDMNPDTIPCLHHECIDMILVKNCGEALVSVSHKTQLRLNLFWCCVCQKPKEITCRPHV</sequence>
<dbReference type="AlphaFoldDB" id="A0AAQ3MWS2"/>
<dbReference type="EMBL" id="CP144692">
    <property type="protein sequence ID" value="WVY98837.1"/>
    <property type="molecule type" value="Genomic_DNA"/>
</dbReference>
<organism evidence="1 2">
    <name type="scientific">Vigna mungo</name>
    <name type="common">Black gram</name>
    <name type="synonym">Phaseolus mungo</name>
    <dbReference type="NCBI Taxonomy" id="3915"/>
    <lineage>
        <taxon>Eukaryota</taxon>
        <taxon>Viridiplantae</taxon>
        <taxon>Streptophyta</taxon>
        <taxon>Embryophyta</taxon>
        <taxon>Tracheophyta</taxon>
        <taxon>Spermatophyta</taxon>
        <taxon>Magnoliopsida</taxon>
        <taxon>eudicotyledons</taxon>
        <taxon>Gunneridae</taxon>
        <taxon>Pentapetalae</taxon>
        <taxon>rosids</taxon>
        <taxon>fabids</taxon>
        <taxon>Fabales</taxon>
        <taxon>Fabaceae</taxon>
        <taxon>Papilionoideae</taxon>
        <taxon>50 kb inversion clade</taxon>
        <taxon>NPAAA clade</taxon>
        <taxon>indigoferoid/millettioid clade</taxon>
        <taxon>Phaseoleae</taxon>
        <taxon>Vigna</taxon>
    </lineage>
</organism>
<dbReference type="Proteomes" id="UP001374535">
    <property type="component" value="Chromosome 9"/>
</dbReference>
<keyword evidence="2" id="KW-1185">Reference proteome</keyword>
<name>A0AAQ3MWS2_VIGMU</name>
<proteinExistence type="predicted"/>
<evidence type="ECO:0000313" key="1">
    <source>
        <dbReference type="EMBL" id="WVY98837.1"/>
    </source>
</evidence>